<dbReference type="Pfam" id="PF08241">
    <property type="entry name" value="Methyltransf_11"/>
    <property type="match status" value="1"/>
</dbReference>
<dbReference type="SUPFAM" id="SSF51556">
    <property type="entry name" value="Metallo-dependent hydrolases"/>
    <property type="match status" value="1"/>
</dbReference>
<keyword evidence="4" id="KW-0808">Transferase</keyword>
<keyword evidence="4" id="KW-0489">Methyltransferase</keyword>
<dbReference type="InterPro" id="IPR050287">
    <property type="entry name" value="MTA/SAH_deaminase"/>
</dbReference>
<dbReference type="Gene3D" id="3.40.50.150">
    <property type="entry name" value="Vaccinia Virus protein VP39"/>
    <property type="match status" value="1"/>
</dbReference>
<dbReference type="InterPro" id="IPR029063">
    <property type="entry name" value="SAM-dependent_MTases_sf"/>
</dbReference>
<evidence type="ECO:0000256" key="1">
    <source>
        <dbReference type="ARBA" id="ARBA00022801"/>
    </source>
</evidence>
<dbReference type="InterPro" id="IPR013216">
    <property type="entry name" value="Methyltransf_11"/>
</dbReference>
<dbReference type="CDD" id="cd02440">
    <property type="entry name" value="AdoMet_MTases"/>
    <property type="match status" value="1"/>
</dbReference>
<name>A0A7Y9NMP0_9BACT</name>
<dbReference type="AlphaFoldDB" id="A0A7Y9NMP0"/>
<dbReference type="InterPro" id="IPR006680">
    <property type="entry name" value="Amidohydro-rel"/>
</dbReference>
<feature type="domain" description="Methyltransferase type 11" evidence="3">
    <location>
        <begin position="47"/>
        <end position="139"/>
    </location>
</feature>
<dbReference type="PANTHER" id="PTHR43794">
    <property type="entry name" value="AMINOHYDROLASE SSNA-RELATED"/>
    <property type="match status" value="1"/>
</dbReference>
<dbReference type="Gene3D" id="3.20.20.140">
    <property type="entry name" value="Metal-dependent hydrolases"/>
    <property type="match status" value="2"/>
</dbReference>
<dbReference type="GO" id="GO:0032259">
    <property type="term" value="P:methylation"/>
    <property type="evidence" value="ECO:0007669"/>
    <property type="project" value="UniProtKB-KW"/>
</dbReference>
<dbReference type="Pfam" id="PF01979">
    <property type="entry name" value="Amidohydro_1"/>
    <property type="match status" value="1"/>
</dbReference>
<keyword evidence="4" id="KW-0830">Ubiquinone</keyword>
<dbReference type="EMBL" id="JACCCV010000001">
    <property type="protein sequence ID" value="NYF52072.1"/>
    <property type="molecule type" value="Genomic_DNA"/>
</dbReference>
<evidence type="ECO:0000313" key="4">
    <source>
        <dbReference type="EMBL" id="NYF52072.1"/>
    </source>
</evidence>
<dbReference type="GO" id="GO:0016810">
    <property type="term" value="F:hydrolase activity, acting on carbon-nitrogen (but not peptide) bonds"/>
    <property type="evidence" value="ECO:0007669"/>
    <property type="project" value="InterPro"/>
</dbReference>
<dbReference type="Proteomes" id="UP000534186">
    <property type="component" value="Unassembled WGS sequence"/>
</dbReference>
<dbReference type="SUPFAM" id="SSF53335">
    <property type="entry name" value="S-adenosyl-L-methionine-dependent methyltransferases"/>
    <property type="match status" value="1"/>
</dbReference>
<dbReference type="InterPro" id="IPR032466">
    <property type="entry name" value="Metal_Hydrolase"/>
</dbReference>
<dbReference type="GO" id="GO:0008757">
    <property type="term" value="F:S-adenosylmethionine-dependent methyltransferase activity"/>
    <property type="evidence" value="ECO:0007669"/>
    <property type="project" value="InterPro"/>
</dbReference>
<evidence type="ECO:0000259" key="2">
    <source>
        <dbReference type="Pfam" id="PF01979"/>
    </source>
</evidence>
<dbReference type="InterPro" id="IPR011059">
    <property type="entry name" value="Metal-dep_hydrolase_composite"/>
</dbReference>
<gene>
    <name evidence="4" type="ORF">HDF12_002437</name>
</gene>
<organism evidence="4 5">
    <name type="scientific">Tunturiibacter lichenicola</name>
    <dbReference type="NCBI Taxonomy" id="2051959"/>
    <lineage>
        <taxon>Bacteria</taxon>
        <taxon>Pseudomonadati</taxon>
        <taxon>Acidobacteriota</taxon>
        <taxon>Terriglobia</taxon>
        <taxon>Terriglobales</taxon>
        <taxon>Acidobacteriaceae</taxon>
        <taxon>Tunturiibacter</taxon>
    </lineage>
</organism>
<evidence type="ECO:0000259" key="3">
    <source>
        <dbReference type="Pfam" id="PF08241"/>
    </source>
</evidence>
<sequence length="647" mass="71039">MTATAYSSSDVFDTWAQVYDEQPNPLLMLEQRFLSQILPDVSGLDVLDAGCGTGRWLQLLASRGPASLTGVDSSHKMLHRAATKLGAACSLRLGSCVALPIPTAAMDLVVSSFVLSYLESLQNFARELHRVTRPGATVFLTDMHPETAALCDWKRSFTHEDSTETVPAHRYSLQEITDIFQAYGFELLTNIQPDFDSEEKKVFEDNGRPELYEACAKLPAIYILQLQKKVLPQKAPSENFGTLRLIAGRCTFGPCAATGALIEIERGQISFVSHKMPRRTGMSSSSSETIDLSNYLLLPGLINAHDHLEFSLFPNLGTGPYLNSIEWAREIHRTYASVIACHRKVPKPTRLVWGAIRNLLCGVTTVCHHNPLSRELVAADFPVRVLSRFGWAHSITMDPNLLHNFDHTPPHLPFLLHAAEGLDAKSAQEIFDLDRLAVLDERTVLVHGLALNKKAVSLINQRRSALVVCPTSNQFLFSSAPSATLIKSLNAVVLGSDSPLTSAGDLLDEISFARREIGLDDQSLFEMVTTRSASVLRLRNGEGRLRPGSVADVIAVRDKGLTPAQTVSQLTFDQIELVILGGRIQLASDALYACLAKPLQAGLYPLLIEGHKRWLRAPIDELLSSARKTLGNDIRVGGKRVERVSAA</sequence>
<keyword evidence="1 4" id="KW-0378">Hydrolase</keyword>
<dbReference type="PANTHER" id="PTHR43794:SF11">
    <property type="entry name" value="AMIDOHYDROLASE-RELATED DOMAIN-CONTAINING PROTEIN"/>
    <property type="match status" value="1"/>
</dbReference>
<feature type="domain" description="Amidohydrolase-related" evidence="2">
    <location>
        <begin position="419"/>
        <end position="583"/>
    </location>
</feature>
<dbReference type="SUPFAM" id="SSF51338">
    <property type="entry name" value="Composite domain of metallo-dependent hydrolases"/>
    <property type="match status" value="1"/>
</dbReference>
<accession>A0A7Y9NMP0</accession>
<dbReference type="Gene3D" id="2.30.40.10">
    <property type="entry name" value="Urease, subunit C, domain 1"/>
    <property type="match status" value="1"/>
</dbReference>
<comment type="caution">
    <text evidence="4">The sequence shown here is derived from an EMBL/GenBank/DDBJ whole genome shotgun (WGS) entry which is preliminary data.</text>
</comment>
<protein>
    <submittedName>
        <fullName evidence="4">Cytosine/adenosine deaminase-related metal-dependent hydrolase/ubiquinone/menaquinone biosynthesis C-methylase UbiE</fullName>
    </submittedName>
</protein>
<reference evidence="4 5" key="1">
    <citation type="submission" date="2020-07" db="EMBL/GenBank/DDBJ databases">
        <title>Genomic Encyclopedia of Type Strains, Phase IV (KMG-V): Genome sequencing to study the core and pangenomes of soil and plant-associated prokaryotes.</title>
        <authorList>
            <person name="Whitman W."/>
        </authorList>
    </citation>
    <scope>NUCLEOTIDE SEQUENCE [LARGE SCALE GENOMIC DNA]</scope>
    <source>
        <strain evidence="4 5">M8UP30</strain>
    </source>
</reference>
<evidence type="ECO:0000313" key="5">
    <source>
        <dbReference type="Proteomes" id="UP000534186"/>
    </source>
</evidence>
<proteinExistence type="predicted"/>